<proteinExistence type="predicted"/>
<dbReference type="InterPro" id="IPR036465">
    <property type="entry name" value="vWFA_dom_sf"/>
</dbReference>
<evidence type="ECO:0000313" key="4">
    <source>
        <dbReference type="Proteomes" id="UP001158576"/>
    </source>
</evidence>
<accession>A0ABN7SWV0</accession>
<dbReference type="InterPro" id="IPR002035">
    <property type="entry name" value="VWF_A"/>
</dbReference>
<dbReference type="Gene3D" id="3.40.50.410">
    <property type="entry name" value="von Willebrand factor, type A domain"/>
    <property type="match status" value="1"/>
</dbReference>
<protein>
    <submittedName>
        <fullName evidence="3">Oidioi.mRNA.OKI2018_I69.chr2.g4139.t1.cds</fullName>
    </submittedName>
</protein>
<keyword evidence="4" id="KW-1185">Reference proteome</keyword>
<dbReference type="PANTHER" id="PTHR45737">
    <property type="entry name" value="VON WILLEBRAND FACTOR A DOMAIN-CONTAINING PROTEIN 5A"/>
    <property type="match status" value="1"/>
</dbReference>
<evidence type="ECO:0000256" key="1">
    <source>
        <dbReference type="SAM" id="MobiDB-lite"/>
    </source>
</evidence>
<dbReference type="SUPFAM" id="SSF53300">
    <property type="entry name" value="vWA-like"/>
    <property type="match status" value="1"/>
</dbReference>
<feature type="region of interest" description="Disordered" evidence="1">
    <location>
        <begin position="428"/>
        <end position="448"/>
    </location>
</feature>
<feature type="compositionally biased region" description="Basic and acidic residues" evidence="1">
    <location>
        <begin position="438"/>
        <end position="448"/>
    </location>
</feature>
<dbReference type="Pfam" id="PF13768">
    <property type="entry name" value="VWA_3"/>
    <property type="match status" value="2"/>
</dbReference>
<reference evidence="3 4" key="1">
    <citation type="submission" date="2021-04" db="EMBL/GenBank/DDBJ databases">
        <authorList>
            <person name="Bliznina A."/>
        </authorList>
    </citation>
    <scope>NUCLEOTIDE SEQUENCE [LARGE SCALE GENOMIC DNA]</scope>
</reference>
<evidence type="ECO:0000313" key="3">
    <source>
        <dbReference type="EMBL" id="CAG5109620.1"/>
    </source>
</evidence>
<dbReference type="PANTHER" id="PTHR45737:SF6">
    <property type="entry name" value="VON WILLEBRAND FACTOR A DOMAIN-CONTAINING PROTEIN 5A"/>
    <property type="match status" value="1"/>
</dbReference>
<feature type="domain" description="VWFA" evidence="2">
    <location>
        <begin position="379"/>
        <end position="601"/>
    </location>
</feature>
<feature type="compositionally biased region" description="Polar residues" evidence="1">
    <location>
        <begin position="819"/>
        <end position="828"/>
    </location>
</feature>
<dbReference type="EMBL" id="OU015567">
    <property type="protein sequence ID" value="CAG5109620.1"/>
    <property type="molecule type" value="Genomic_DNA"/>
</dbReference>
<feature type="region of interest" description="Disordered" evidence="1">
    <location>
        <begin position="799"/>
        <end position="836"/>
    </location>
</feature>
<dbReference type="PROSITE" id="PS50234">
    <property type="entry name" value="VWFA"/>
    <property type="match status" value="1"/>
</dbReference>
<name>A0ABN7SWV0_OIKDI</name>
<evidence type="ECO:0000259" key="2">
    <source>
        <dbReference type="PROSITE" id="PS50234"/>
    </source>
</evidence>
<organism evidence="3 4">
    <name type="scientific">Oikopleura dioica</name>
    <name type="common">Tunicate</name>
    <dbReference type="NCBI Taxonomy" id="34765"/>
    <lineage>
        <taxon>Eukaryota</taxon>
        <taxon>Metazoa</taxon>
        <taxon>Chordata</taxon>
        <taxon>Tunicata</taxon>
        <taxon>Appendicularia</taxon>
        <taxon>Copelata</taxon>
        <taxon>Oikopleuridae</taxon>
        <taxon>Oikopleura</taxon>
    </lineage>
</organism>
<sequence>MAYRADGAVNLHYEFANTGVRILGGRFEIRKLKREIRLFGENAHTFLDIIFEKVPDNVFGPDPNGEDQQQKFVFPFSDEKSLTFFRAQYFASNGAELANIDTQLKKKSEARDEYKKAFAQENYGVIATRDELCRGDEYTIEMGHKPNDTMYINVHLKYSEPMKSKWIYGKEHSFTLHVPRHRKSRFLPTEKDDPLINISLDGPNQRSNWHDEIEIIECRGDFSNSGGPESAIVKIEVDNRHWEVDRLNGPAYHVDGRKWLVYEIDPGNHLVTRIINGVEHHDMPRLLTLDERINDEKNDLEISFFVNPYSDPVMTIESTGSRPEAFNEDEAILSIDLSEENIRKQLSQLAEPMEIHGNCDIEYDSNNGFESNPEKPAMEYIFLVDCSGSMSGSYMDATKKTLGLMFKSMDNKSKIIICRFGTRYEFQPRQRGGTNEPLDPRYHYNYDRNDRQRRPVPEMRRPEWITIDEDNDDQEELLQNYLERDMRANMGGTNIREPLQDIFKLEMSPDTYRNIFVMTDGAITNTREVIQMVNETTIQHEGRLRFFSLGIGSGASKSLCEGIAKNGRGSATYVLGDERIQTRTMEILNNASRPSVFLNNIILPDGLQRVGFSPAENNLNMPIFGSKRIFLKLKSTHHQILSVSALLLDPRNQLRFMINGQTIRLNYNIAPFRNQNISLKSFWAKQEIDFLEDERPRNIDVQEAQIDASIFGGVLCDYTAFVGVRDGVSMGPVTQVQGLQGLHSGRNTISNTPTYMAAGGRRPTGGSAFAGAGGLAFPPPPAAGGMMPAGIRNGRSPMSMGGPPAAGGIGGARRKSSRTMKSATISSTDAEKKKNDSARLDQLMSYTRTSGLWNAKKGVEIIRCLELFNKNFGKIFEHLRFKIQNDQLVLTILALAALEKYEADKQVEWYHISKKAKTKLSSHGINADEEIKSIIGDLS</sequence>
<gene>
    <name evidence="3" type="ORF">OKIOD_LOCUS12904</name>
</gene>
<dbReference type="Proteomes" id="UP001158576">
    <property type="component" value="Chromosome 2"/>
</dbReference>